<organism evidence="4 5">
    <name type="scientific">Corynebacterium falsenii</name>
    <dbReference type="NCBI Taxonomy" id="108486"/>
    <lineage>
        <taxon>Bacteria</taxon>
        <taxon>Bacillati</taxon>
        <taxon>Actinomycetota</taxon>
        <taxon>Actinomycetes</taxon>
        <taxon>Mycobacteriales</taxon>
        <taxon>Corynebacteriaceae</taxon>
        <taxon>Corynebacterium</taxon>
    </lineage>
</organism>
<feature type="compositionally biased region" description="Pro residues" evidence="2">
    <location>
        <begin position="191"/>
        <end position="204"/>
    </location>
</feature>
<dbReference type="AlphaFoldDB" id="A0A418Q9F7"/>
<protein>
    <submittedName>
        <fullName evidence="4">Septum formation initiator family protein</fullName>
    </submittedName>
</protein>
<dbReference type="InterPro" id="IPR007060">
    <property type="entry name" value="FtsL/DivIC"/>
</dbReference>
<feature type="transmembrane region" description="Helical" evidence="3">
    <location>
        <begin position="50"/>
        <end position="70"/>
    </location>
</feature>
<feature type="coiled-coil region" evidence="1">
    <location>
        <begin position="80"/>
        <end position="107"/>
    </location>
</feature>
<evidence type="ECO:0000313" key="4">
    <source>
        <dbReference type="EMBL" id="RIX36654.1"/>
    </source>
</evidence>
<proteinExistence type="predicted"/>
<reference evidence="4 5" key="1">
    <citation type="submission" date="2018-09" db="EMBL/GenBank/DDBJ databases">
        <title>Optimization and identification of Corynebacterium falsenii FN1-14 from fish paste.</title>
        <authorList>
            <person name="Daroonpunt R."/>
            <person name="Tanasupawat S."/>
        </authorList>
    </citation>
    <scope>NUCLEOTIDE SEQUENCE [LARGE SCALE GENOMIC DNA]</scope>
    <source>
        <strain evidence="4 5">FN1-14</strain>
    </source>
</reference>
<dbReference type="RefSeq" id="WP_119664039.1">
    <property type="nucleotide sequence ID" value="NZ_QXJK01000001.1"/>
</dbReference>
<keyword evidence="5" id="KW-1185">Reference proteome</keyword>
<evidence type="ECO:0000256" key="3">
    <source>
        <dbReference type="SAM" id="Phobius"/>
    </source>
</evidence>
<evidence type="ECO:0000313" key="5">
    <source>
        <dbReference type="Proteomes" id="UP000285278"/>
    </source>
</evidence>
<dbReference type="OrthoDB" id="5187715at2"/>
<feature type="region of interest" description="Disordered" evidence="2">
    <location>
        <begin position="132"/>
        <end position="204"/>
    </location>
</feature>
<feature type="compositionally biased region" description="Basic and acidic residues" evidence="2">
    <location>
        <begin position="20"/>
        <end position="33"/>
    </location>
</feature>
<gene>
    <name evidence="4" type="ORF">D3M95_00065</name>
</gene>
<sequence length="204" mass="22678">MTKPQRDPAGSSLPRPRSVQRQEERRQRAHDAPARMARSFVKLPQRLNPVGLVAAAVLLIFLAVSIATPLRNYFEQRSELAHINETIAAQQERKKDLTEELNRYQNEDYIKEQARVRLGLIEPGESAYRIVSPGIQAGTPGENPGEEDPKKDQRWYSKLWDSISVPEDQAVDDTTPDGVENHHLPTVPGTDPSPAPAPAPAPGQ</sequence>
<keyword evidence="3" id="KW-0812">Transmembrane</keyword>
<keyword evidence="3" id="KW-0472">Membrane</keyword>
<evidence type="ECO:0000256" key="2">
    <source>
        <dbReference type="SAM" id="MobiDB-lite"/>
    </source>
</evidence>
<feature type="region of interest" description="Disordered" evidence="2">
    <location>
        <begin position="1"/>
        <end position="34"/>
    </location>
</feature>
<name>A0A418Q9F7_9CORY</name>
<dbReference type="STRING" id="1451189.CFAL_08350"/>
<dbReference type="Pfam" id="PF04977">
    <property type="entry name" value="DivIC"/>
    <property type="match status" value="1"/>
</dbReference>
<dbReference type="EMBL" id="QXJK01000001">
    <property type="protein sequence ID" value="RIX36654.1"/>
    <property type="molecule type" value="Genomic_DNA"/>
</dbReference>
<keyword evidence="1" id="KW-0175">Coiled coil</keyword>
<comment type="caution">
    <text evidence="4">The sequence shown here is derived from an EMBL/GenBank/DDBJ whole genome shotgun (WGS) entry which is preliminary data.</text>
</comment>
<accession>A0A418Q9F7</accession>
<keyword evidence="3" id="KW-1133">Transmembrane helix</keyword>
<evidence type="ECO:0000256" key="1">
    <source>
        <dbReference type="SAM" id="Coils"/>
    </source>
</evidence>
<dbReference type="Proteomes" id="UP000285278">
    <property type="component" value="Unassembled WGS sequence"/>
</dbReference>